<dbReference type="Pfam" id="PF01116">
    <property type="entry name" value="F_bP_aldolase"/>
    <property type="match status" value="1"/>
</dbReference>
<feature type="active site" description="Proton donor" evidence="1">
    <location>
        <position position="81"/>
    </location>
</feature>
<evidence type="ECO:0000313" key="4">
    <source>
        <dbReference type="EMBL" id="MBD1381975.1"/>
    </source>
</evidence>
<feature type="binding site" evidence="2">
    <location>
        <begin position="208"/>
        <end position="210"/>
    </location>
    <ligand>
        <name>dihydroxyacetone phosphate</name>
        <dbReference type="ChEBI" id="CHEBI:57642"/>
    </ligand>
</feature>
<dbReference type="InterPro" id="IPR013785">
    <property type="entry name" value="Aldolase_TIM"/>
</dbReference>
<evidence type="ECO:0000313" key="5">
    <source>
        <dbReference type="Proteomes" id="UP000626844"/>
    </source>
</evidence>
<dbReference type="NCBIfam" id="TIGR00167">
    <property type="entry name" value="cbbA"/>
    <property type="match status" value="1"/>
</dbReference>
<feature type="binding site" evidence="3">
    <location>
        <position position="207"/>
    </location>
    <ligand>
        <name>Zn(2+)</name>
        <dbReference type="ChEBI" id="CHEBI:29105"/>
        <label>1</label>
        <note>catalytic</note>
    </ligand>
</feature>
<feature type="binding site" evidence="3">
    <location>
        <position position="133"/>
    </location>
    <ligand>
        <name>Zn(2+)</name>
        <dbReference type="ChEBI" id="CHEBI:29105"/>
        <label>2</label>
    </ligand>
</feature>
<proteinExistence type="predicted"/>
<comment type="caution">
    <text evidence="4">The sequence shown here is derived from an EMBL/GenBank/DDBJ whole genome shotgun (WGS) entry which is preliminary data.</text>
</comment>
<dbReference type="PANTHER" id="PTHR30304">
    <property type="entry name" value="D-TAGATOSE-1,6-BISPHOSPHATE ALDOLASE"/>
    <property type="match status" value="1"/>
</dbReference>
<feature type="binding site" evidence="2">
    <location>
        <position position="180"/>
    </location>
    <ligand>
        <name>dihydroxyacetone phosphate</name>
        <dbReference type="ChEBI" id="CHEBI:57642"/>
    </ligand>
</feature>
<dbReference type="PIRSF" id="PIRSF001359">
    <property type="entry name" value="F_bP_aldolase_II"/>
    <property type="match status" value="1"/>
</dbReference>
<dbReference type="EMBL" id="JACXAI010000024">
    <property type="protein sequence ID" value="MBD1381975.1"/>
    <property type="molecule type" value="Genomic_DNA"/>
</dbReference>
<name>A0A926NJL5_9BACI</name>
<accession>A0A926NJL5</accession>
<dbReference type="RefSeq" id="WP_191159708.1">
    <property type="nucleotide sequence ID" value="NZ_JACXAI010000024.1"/>
</dbReference>
<dbReference type="PROSITE" id="PS00806">
    <property type="entry name" value="ALDOLASE_CLASS_II_2"/>
    <property type="match status" value="1"/>
</dbReference>
<keyword evidence="3" id="KW-0862">Zinc</keyword>
<reference evidence="4" key="1">
    <citation type="submission" date="2020-09" db="EMBL/GenBank/DDBJ databases">
        <title>A novel bacterium of genus Bacillus, isolated from South China Sea.</title>
        <authorList>
            <person name="Huang H."/>
            <person name="Mo K."/>
            <person name="Hu Y."/>
        </authorList>
    </citation>
    <scope>NUCLEOTIDE SEQUENCE</scope>
    <source>
        <strain evidence="4">IB182487</strain>
    </source>
</reference>
<dbReference type="AlphaFoldDB" id="A0A926NJL5"/>
<dbReference type="Proteomes" id="UP000626844">
    <property type="component" value="Unassembled WGS sequence"/>
</dbReference>
<dbReference type="InterPro" id="IPR000771">
    <property type="entry name" value="FBA_II"/>
</dbReference>
<keyword evidence="5" id="KW-1185">Reference proteome</keyword>
<protein>
    <submittedName>
        <fullName evidence="4">Class II fructose-bisphosphate aldolase</fullName>
    </submittedName>
</protein>
<comment type="cofactor">
    <cofactor evidence="3">
        <name>Zn(2+)</name>
        <dbReference type="ChEBI" id="CHEBI:29105"/>
    </cofactor>
    <text evidence="3">Binds 2 Zn(2+) ions per subunit. One is catalytic and the other provides a structural contribution.</text>
</comment>
<evidence type="ECO:0000256" key="1">
    <source>
        <dbReference type="PIRSR" id="PIRSR001359-1"/>
    </source>
</evidence>
<gene>
    <name evidence="4" type="ORF">IC621_17240</name>
</gene>
<dbReference type="InterPro" id="IPR050246">
    <property type="entry name" value="Class_II_FBP_aldolase"/>
</dbReference>
<evidence type="ECO:0000256" key="2">
    <source>
        <dbReference type="PIRSR" id="PIRSR001359-2"/>
    </source>
</evidence>
<feature type="binding site" evidence="3">
    <location>
        <position position="103"/>
    </location>
    <ligand>
        <name>Zn(2+)</name>
        <dbReference type="ChEBI" id="CHEBI:29105"/>
        <label>2</label>
    </ligand>
</feature>
<dbReference type="SUPFAM" id="SSF51569">
    <property type="entry name" value="Aldolase"/>
    <property type="match status" value="1"/>
</dbReference>
<dbReference type="Gene3D" id="3.20.20.70">
    <property type="entry name" value="Aldolase class I"/>
    <property type="match status" value="1"/>
</dbReference>
<feature type="binding site" evidence="3">
    <location>
        <position position="179"/>
    </location>
    <ligand>
        <name>Zn(2+)</name>
        <dbReference type="ChEBI" id="CHEBI:29105"/>
        <label>1</label>
        <note>catalytic</note>
    </ligand>
</feature>
<dbReference type="GO" id="GO:0005975">
    <property type="term" value="P:carbohydrate metabolic process"/>
    <property type="evidence" value="ECO:0007669"/>
    <property type="project" value="InterPro"/>
</dbReference>
<feature type="binding site" evidence="2">
    <location>
        <begin position="229"/>
        <end position="232"/>
    </location>
    <ligand>
        <name>dihydroxyacetone phosphate</name>
        <dbReference type="ChEBI" id="CHEBI:57642"/>
    </ligand>
</feature>
<sequence length="284" mass="30810">MYTDLKALVDTAKKGGYAVGSFNLHCMEMLPAMIAAAEKAQSPIIIQISTGTANYISMPLIVSMVRTLAEKSSVPVALHLDHTTDYEEIKKAIDAGFTSVMVDGSHLPIEENIELTKKVVAYAHPRNVSVEAELGTIGGTEEGVTVTSEEIMYTSPDEAKYFVDETGVDALAVAIGTAHGQYKSKAKLNFEILEAIHKKVDLPLVLHGGTGVAYSDLERCISGGIAKVNVGTEINIGWIETAKQEFEKSKITNSLRNVLIPCNQKVEDIVYEKIIQLKSADKVR</sequence>
<feature type="binding site" evidence="3">
    <location>
        <position position="82"/>
    </location>
    <ligand>
        <name>Zn(2+)</name>
        <dbReference type="ChEBI" id="CHEBI:29105"/>
        <label>1</label>
        <note>catalytic</note>
    </ligand>
</feature>
<organism evidence="4 5">
    <name type="scientific">Metabacillus arenae</name>
    <dbReference type="NCBI Taxonomy" id="2771434"/>
    <lineage>
        <taxon>Bacteria</taxon>
        <taxon>Bacillati</taxon>
        <taxon>Bacillota</taxon>
        <taxon>Bacilli</taxon>
        <taxon>Bacillales</taxon>
        <taxon>Bacillaceae</taxon>
        <taxon>Metabacillus</taxon>
    </lineage>
</organism>
<keyword evidence="3" id="KW-0479">Metal-binding</keyword>
<dbReference type="GO" id="GO:0008270">
    <property type="term" value="F:zinc ion binding"/>
    <property type="evidence" value="ECO:0007669"/>
    <property type="project" value="InterPro"/>
</dbReference>
<dbReference type="CDD" id="cd00947">
    <property type="entry name" value="TBP_aldolase_IIB"/>
    <property type="match status" value="1"/>
</dbReference>
<evidence type="ECO:0000256" key="3">
    <source>
        <dbReference type="PIRSR" id="PIRSR001359-3"/>
    </source>
</evidence>
<dbReference type="GO" id="GO:0016832">
    <property type="term" value="F:aldehyde-lyase activity"/>
    <property type="evidence" value="ECO:0007669"/>
    <property type="project" value="InterPro"/>
</dbReference>
<dbReference type="PANTHER" id="PTHR30304:SF0">
    <property type="entry name" value="D-TAGATOSE-1,6-BISPHOSPHATE ALDOLASE SUBUNIT GATY-RELATED"/>
    <property type="match status" value="1"/>
</dbReference>